<proteinExistence type="predicted"/>
<dbReference type="EMBL" id="FLUM01000001">
    <property type="protein sequence ID" value="SBV96637.1"/>
    <property type="molecule type" value="Genomic_DNA"/>
</dbReference>
<evidence type="ECO:0000313" key="1">
    <source>
        <dbReference type="EMBL" id="SBV96637.1"/>
    </source>
</evidence>
<dbReference type="AlphaFoldDB" id="A0A212JB09"/>
<name>A0A212JB09_9BACT</name>
<accession>A0A212JB09</accession>
<protein>
    <submittedName>
        <fullName evidence="1">Uncharacterized protein</fullName>
    </submittedName>
</protein>
<organism evidence="1">
    <name type="scientific">uncultured Dysgonomonas sp</name>
    <dbReference type="NCBI Taxonomy" id="206096"/>
    <lineage>
        <taxon>Bacteria</taxon>
        <taxon>Pseudomonadati</taxon>
        <taxon>Bacteroidota</taxon>
        <taxon>Bacteroidia</taxon>
        <taxon>Bacteroidales</taxon>
        <taxon>Dysgonomonadaceae</taxon>
        <taxon>Dysgonomonas</taxon>
        <taxon>environmental samples</taxon>
    </lineage>
</organism>
<reference evidence="1" key="1">
    <citation type="submission" date="2016-04" db="EMBL/GenBank/DDBJ databases">
        <authorList>
            <person name="Evans L.H."/>
            <person name="Alamgir A."/>
            <person name="Owens N."/>
            <person name="Weber N.D."/>
            <person name="Virtaneva K."/>
            <person name="Barbian K."/>
            <person name="Babar A."/>
            <person name="Rosenke K."/>
        </authorList>
    </citation>
    <scope>NUCLEOTIDE SEQUENCE</scope>
    <source>
        <strain evidence="1">86-1</strain>
    </source>
</reference>
<gene>
    <name evidence="1" type="ORF">KL86DYS1_11697</name>
</gene>
<sequence length="50" mass="5674">MTLAGIEPTAKEPESFILSIKLQGHSLATQKYKNILSFYIITHKTIRKRG</sequence>